<dbReference type="InterPro" id="IPR039315">
    <property type="entry name" value="CheW"/>
</dbReference>
<dbReference type="Pfam" id="PF01584">
    <property type="entry name" value="CheW"/>
    <property type="match status" value="1"/>
</dbReference>
<dbReference type="GO" id="GO:0007165">
    <property type="term" value="P:signal transduction"/>
    <property type="evidence" value="ECO:0007669"/>
    <property type="project" value="InterPro"/>
</dbReference>
<dbReference type="EMBL" id="JALJXV010000005">
    <property type="protein sequence ID" value="MCP1675130.1"/>
    <property type="molecule type" value="Genomic_DNA"/>
</dbReference>
<dbReference type="SMART" id="SM00260">
    <property type="entry name" value="CheW"/>
    <property type="match status" value="1"/>
</dbReference>
<evidence type="ECO:0000313" key="3">
    <source>
        <dbReference type="Proteomes" id="UP001205843"/>
    </source>
</evidence>
<dbReference type="GO" id="GO:0006935">
    <property type="term" value="P:chemotaxis"/>
    <property type="evidence" value="ECO:0007669"/>
    <property type="project" value="InterPro"/>
</dbReference>
<dbReference type="InterPro" id="IPR036061">
    <property type="entry name" value="CheW-like_dom_sf"/>
</dbReference>
<dbReference type="PANTHER" id="PTHR22617">
    <property type="entry name" value="CHEMOTAXIS SENSOR HISTIDINE KINASE-RELATED"/>
    <property type="match status" value="1"/>
</dbReference>
<dbReference type="RefSeq" id="WP_253478107.1">
    <property type="nucleotide sequence ID" value="NZ_JALJXV010000005.1"/>
</dbReference>
<accession>A0AAE3G3I3</accession>
<feature type="domain" description="CheW-like" evidence="1">
    <location>
        <begin position="36"/>
        <end position="176"/>
    </location>
</feature>
<dbReference type="Gene3D" id="2.40.50.180">
    <property type="entry name" value="CheA-289, Domain 4"/>
    <property type="match status" value="1"/>
</dbReference>
<dbReference type="PANTHER" id="PTHR22617:SF43">
    <property type="entry name" value="PROTEIN PILI"/>
    <property type="match status" value="1"/>
</dbReference>
<proteinExistence type="predicted"/>
<protein>
    <submittedName>
        <fullName evidence="2">Twitching motility protein PilI</fullName>
    </submittedName>
</protein>
<dbReference type="GO" id="GO:0005829">
    <property type="term" value="C:cytosol"/>
    <property type="evidence" value="ECO:0007669"/>
    <property type="project" value="TreeGrafter"/>
</dbReference>
<dbReference type="Proteomes" id="UP001205843">
    <property type="component" value="Unassembled WGS sequence"/>
</dbReference>
<gene>
    <name evidence="2" type="ORF">J2T57_002278</name>
</gene>
<dbReference type="PROSITE" id="PS50851">
    <property type="entry name" value="CHEW"/>
    <property type="match status" value="1"/>
</dbReference>
<reference evidence="2" key="1">
    <citation type="submission" date="2022-03" db="EMBL/GenBank/DDBJ databases">
        <title>Genomic Encyclopedia of Type Strains, Phase III (KMG-III): the genomes of soil and plant-associated and newly described type strains.</title>
        <authorList>
            <person name="Whitman W."/>
        </authorList>
    </citation>
    <scope>NUCLEOTIDE SEQUENCE</scope>
    <source>
        <strain evidence="2">ANL 6-2</strain>
    </source>
</reference>
<sequence>MVAVVQMSPFALLRQLEQLGRDHGAQMPVREAPAEVWEGVGFRLGAQHFVCAMGEVTELLKYPELSPIPRTRSWVRGMANVRGNLLPVMDLNGFLGGVQTSLTRSSRVIVIDIDGVFAGLLVDEVLGMRHFLNDDFHQSAENVAEDLAPFISGRFHTEGVEWLVFSMRALAQSTRFIKVAI</sequence>
<dbReference type="AlphaFoldDB" id="A0AAE3G3I3"/>
<organism evidence="2 3">
    <name type="scientific">Natronocella acetinitrilica</name>
    <dbReference type="NCBI Taxonomy" id="414046"/>
    <lineage>
        <taxon>Bacteria</taxon>
        <taxon>Pseudomonadati</taxon>
        <taxon>Pseudomonadota</taxon>
        <taxon>Gammaproteobacteria</taxon>
        <taxon>Chromatiales</taxon>
        <taxon>Ectothiorhodospiraceae</taxon>
        <taxon>Natronocella</taxon>
    </lineage>
</organism>
<name>A0AAE3G3I3_9GAMM</name>
<keyword evidence="3" id="KW-1185">Reference proteome</keyword>
<dbReference type="SUPFAM" id="SSF50341">
    <property type="entry name" value="CheW-like"/>
    <property type="match status" value="1"/>
</dbReference>
<comment type="caution">
    <text evidence="2">The sequence shown here is derived from an EMBL/GenBank/DDBJ whole genome shotgun (WGS) entry which is preliminary data.</text>
</comment>
<evidence type="ECO:0000259" key="1">
    <source>
        <dbReference type="PROSITE" id="PS50851"/>
    </source>
</evidence>
<dbReference type="InterPro" id="IPR002545">
    <property type="entry name" value="CheW-lke_dom"/>
</dbReference>
<evidence type="ECO:0000313" key="2">
    <source>
        <dbReference type="EMBL" id="MCP1675130.1"/>
    </source>
</evidence>
<dbReference type="Gene3D" id="2.30.30.40">
    <property type="entry name" value="SH3 Domains"/>
    <property type="match status" value="1"/>
</dbReference>